<name>A0A1F4VJ02_UNCKA</name>
<keyword evidence="1" id="KW-1133">Transmembrane helix</keyword>
<dbReference type="Pfam" id="PF13196">
    <property type="entry name" value="DUF4012"/>
    <property type="match status" value="1"/>
</dbReference>
<evidence type="ECO:0000313" key="3">
    <source>
        <dbReference type="Proteomes" id="UP000177763"/>
    </source>
</evidence>
<comment type="caution">
    <text evidence="2">The sequence shown here is derived from an EMBL/GenBank/DDBJ whole genome shotgun (WGS) entry which is preliminary data.</text>
</comment>
<feature type="transmembrane region" description="Helical" evidence="1">
    <location>
        <begin position="12"/>
        <end position="38"/>
    </location>
</feature>
<organism evidence="2 3">
    <name type="scientific">candidate division WWE3 bacterium RIFCSPLOWO2_12_FULL_36_10</name>
    <dbReference type="NCBI Taxonomy" id="1802630"/>
    <lineage>
        <taxon>Bacteria</taxon>
        <taxon>Katanobacteria</taxon>
    </lineage>
</organism>
<dbReference type="InterPro" id="IPR025101">
    <property type="entry name" value="DUF4012"/>
</dbReference>
<gene>
    <name evidence="2" type="ORF">A3H26_02105</name>
</gene>
<evidence type="ECO:0008006" key="4">
    <source>
        <dbReference type="Google" id="ProtNLM"/>
    </source>
</evidence>
<dbReference type="Proteomes" id="UP000177763">
    <property type="component" value="Unassembled WGS sequence"/>
</dbReference>
<dbReference type="EMBL" id="MEVN01000019">
    <property type="protein sequence ID" value="OGC57212.1"/>
    <property type="molecule type" value="Genomic_DNA"/>
</dbReference>
<accession>A0A1F4VJ02</accession>
<protein>
    <recommendedName>
        <fullName evidence="4">DUF4012 domain-containing protein</fullName>
    </recommendedName>
</protein>
<reference evidence="2 3" key="1">
    <citation type="journal article" date="2016" name="Nat. Commun.">
        <title>Thousands of microbial genomes shed light on interconnected biogeochemical processes in an aquifer system.</title>
        <authorList>
            <person name="Anantharaman K."/>
            <person name="Brown C.T."/>
            <person name="Hug L.A."/>
            <person name="Sharon I."/>
            <person name="Castelle C.J."/>
            <person name="Probst A.J."/>
            <person name="Thomas B.C."/>
            <person name="Singh A."/>
            <person name="Wilkins M.J."/>
            <person name="Karaoz U."/>
            <person name="Brodie E.L."/>
            <person name="Williams K.H."/>
            <person name="Hubbard S.S."/>
            <person name="Banfield J.F."/>
        </authorList>
    </citation>
    <scope>NUCLEOTIDE SEQUENCE [LARGE SCALE GENOMIC DNA]</scope>
</reference>
<sequence length="610" mass="68913">MKVKFLKKKKYVWTFLSVFFILFVFLYYFLISPLLGLYSDLKQLKSRVRPIKSTITGSVSGMQITSDMEFLPFELDYLKDYLTSVDKKATRLQIFSRLPIIGGYFKDLKTVTSLSLDVADTSTNFFSSMQNVLSKVNLKNVGFYNSSIGDNPGTGISELANFLTTELPKYKERVWVMNKKLQEIDSERYPYEFKGYEIRNNIVDAQKAMSFVVMSFDDIVKSIGVLPDLMGEKGSRTFLVILQNENKLRPSGGILSAYAVFNINRGAVNLVKSGDVYNLDPTQTVYNEPPEFLSKYAVSDNFYLKDAGYSANFPTSSGSIYTLWKENSKNIPIDGLIVIDSHFIKTLLNVSGKVKVPDFGEVGSENVQQYLNNFFAVTGSEELVDKTQKDRVSVLLLEIMKKILVSGSEKKFQLLQFIMKEIDGGHLLFNSIDPGIQSIAKKYKLTGDIEDFDGDFLYISSANISDANVNSDLVMSVTKRSTIESKDITTELNLQFSNVSKTNFDVFRNYIKVYLPENVEILETSDNFIDHTIGKEYNKSYVDGLVNVNPGSITDIKIKYNVPLSNFDAGKYRLLIQKQPGAVSQKYSLSLGAYEKDVDLDTNKIVEFDL</sequence>
<keyword evidence="1" id="KW-0812">Transmembrane</keyword>
<dbReference type="AlphaFoldDB" id="A0A1F4VJ02"/>
<dbReference type="STRING" id="1802630.A3H26_02105"/>
<proteinExistence type="predicted"/>
<evidence type="ECO:0000313" key="2">
    <source>
        <dbReference type="EMBL" id="OGC57212.1"/>
    </source>
</evidence>
<evidence type="ECO:0000256" key="1">
    <source>
        <dbReference type="SAM" id="Phobius"/>
    </source>
</evidence>
<keyword evidence="1" id="KW-0472">Membrane</keyword>